<dbReference type="GO" id="GO:0046872">
    <property type="term" value="F:metal ion binding"/>
    <property type="evidence" value="ECO:0007669"/>
    <property type="project" value="UniProtKB-KW"/>
</dbReference>
<dbReference type="GO" id="GO:0008484">
    <property type="term" value="F:sulfuric ester hydrolase activity"/>
    <property type="evidence" value="ECO:0007669"/>
    <property type="project" value="TreeGrafter"/>
</dbReference>
<dbReference type="Pfam" id="PF00884">
    <property type="entry name" value="Sulfatase"/>
    <property type="match status" value="1"/>
</dbReference>
<dbReference type="Proteomes" id="UP000823918">
    <property type="component" value="Unassembled WGS sequence"/>
</dbReference>
<keyword evidence="3 5" id="KW-0378">Hydrolase</keyword>
<reference evidence="5" key="2">
    <citation type="submission" date="2021-04" db="EMBL/GenBank/DDBJ databases">
        <authorList>
            <person name="Gilroy R."/>
        </authorList>
    </citation>
    <scope>NUCLEOTIDE SEQUENCE</scope>
    <source>
        <strain evidence="5">5933</strain>
    </source>
</reference>
<evidence type="ECO:0000256" key="3">
    <source>
        <dbReference type="ARBA" id="ARBA00022801"/>
    </source>
</evidence>
<gene>
    <name evidence="5" type="ORF">H9698_08440</name>
</gene>
<dbReference type="InterPro" id="IPR024607">
    <property type="entry name" value="Sulfatase_CS"/>
</dbReference>
<dbReference type="PANTHER" id="PTHR45953">
    <property type="entry name" value="IDURONATE 2-SULFATASE"/>
    <property type="match status" value="1"/>
</dbReference>
<dbReference type="PANTHER" id="PTHR45953:SF1">
    <property type="entry name" value="IDURONATE 2-SULFATASE"/>
    <property type="match status" value="1"/>
</dbReference>
<evidence type="ECO:0000256" key="1">
    <source>
        <dbReference type="ARBA" id="ARBA00008779"/>
    </source>
</evidence>
<proteinExistence type="inferred from homology"/>
<dbReference type="SUPFAM" id="SSF53649">
    <property type="entry name" value="Alkaline phosphatase-like"/>
    <property type="match status" value="1"/>
</dbReference>
<comment type="caution">
    <text evidence="5">The sequence shown here is derived from an EMBL/GenBank/DDBJ whole genome shotgun (WGS) entry which is preliminary data.</text>
</comment>
<comment type="similarity">
    <text evidence="1">Belongs to the sulfatase family.</text>
</comment>
<evidence type="ECO:0000259" key="4">
    <source>
        <dbReference type="Pfam" id="PF00884"/>
    </source>
</evidence>
<dbReference type="PROSITE" id="PS00149">
    <property type="entry name" value="SULFATASE_2"/>
    <property type="match status" value="1"/>
</dbReference>
<dbReference type="Gene3D" id="3.40.720.10">
    <property type="entry name" value="Alkaline Phosphatase, subunit A"/>
    <property type="match status" value="1"/>
</dbReference>
<sequence length="257" mass="29702">MSQPNILIIHCDQLRFDCLGFNGNPDIQTPHLDCLAKNSVNYNNHYTVYPICTPSRYSFWSSLYVHQHGAWDNHATLPGGYPTFPKVLRENGYRTAAVGKMHMNPVYQDIGFSHMELAEQNGTGRFQDDYHRWLMEQGKIDRFDLHHQSDLFREETTDHLYDMCQCAQSDLALENDSTEWITRRAKEQIECWEDGTPSVLMVGYRKQKTALSGGFLRYEGWSWNSGDRLLCTKEKRLKSTRAAVCLPCYVVALISFS</sequence>
<evidence type="ECO:0000313" key="6">
    <source>
        <dbReference type="Proteomes" id="UP000823918"/>
    </source>
</evidence>
<name>A0A9D2Q7A7_9FIRM</name>
<dbReference type="GO" id="GO:0005737">
    <property type="term" value="C:cytoplasm"/>
    <property type="evidence" value="ECO:0007669"/>
    <property type="project" value="TreeGrafter"/>
</dbReference>
<evidence type="ECO:0000256" key="2">
    <source>
        <dbReference type="ARBA" id="ARBA00022723"/>
    </source>
</evidence>
<reference evidence="5" key="1">
    <citation type="journal article" date="2021" name="PeerJ">
        <title>Extensive microbial diversity within the chicken gut microbiome revealed by metagenomics and culture.</title>
        <authorList>
            <person name="Gilroy R."/>
            <person name="Ravi A."/>
            <person name="Getino M."/>
            <person name="Pursley I."/>
            <person name="Horton D.L."/>
            <person name="Alikhan N.F."/>
            <person name="Baker D."/>
            <person name="Gharbi K."/>
            <person name="Hall N."/>
            <person name="Watson M."/>
            <person name="Adriaenssens E.M."/>
            <person name="Foster-Nyarko E."/>
            <person name="Jarju S."/>
            <person name="Secka A."/>
            <person name="Antonio M."/>
            <person name="Oren A."/>
            <person name="Chaudhuri R.R."/>
            <person name="La Ragione R."/>
            <person name="Hildebrand F."/>
            <person name="Pallen M.J."/>
        </authorList>
    </citation>
    <scope>NUCLEOTIDE SEQUENCE</scope>
    <source>
        <strain evidence="5">5933</strain>
    </source>
</reference>
<protein>
    <submittedName>
        <fullName evidence="5">Sulfatase-like hydrolase/transferase</fullName>
    </submittedName>
</protein>
<dbReference type="AlphaFoldDB" id="A0A9D2Q7A7"/>
<dbReference type="InterPro" id="IPR017850">
    <property type="entry name" value="Alkaline_phosphatase_core_sf"/>
</dbReference>
<keyword evidence="2" id="KW-0479">Metal-binding</keyword>
<dbReference type="EMBL" id="DWWA01000042">
    <property type="protein sequence ID" value="HJC72801.1"/>
    <property type="molecule type" value="Genomic_DNA"/>
</dbReference>
<evidence type="ECO:0000313" key="5">
    <source>
        <dbReference type="EMBL" id="HJC72801.1"/>
    </source>
</evidence>
<feature type="domain" description="Sulfatase N-terminal" evidence="4">
    <location>
        <begin position="4"/>
        <end position="187"/>
    </location>
</feature>
<accession>A0A9D2Q7A7</accession>
<organism evidence="5 6">
    <name type="scientific">Candidatus Ruthenibacterium merdavium</name>
    <dbReference type="NCBI Taxonomy" id="2838752"/>
    <lineage>
        <taxon>Bacteria</taxon>
        <taxon>Bacillati</taxon>
        <taxon>Bacillota</taxon>
        <taxon>Clostridia</taxon>
        <taxon>Eubacteriales</taxon>
        <taxon>Oscillospiraceae</taxon>
        <taxon>Ruthenibacterium</taxon>
    </lineage>
</organism>
<dbReference type="InterPro" id="IPR000917">
    <property type="entry name" value="Sulfatase_N"/>
</dbReference>